<dbReference type="Pfam" id="PF07901">
    <property type="entry name" value="DUF1672"/>
    <property type="match status" value="1"/>
</dbReference>
<evidence type="ECO:0000313" key="2">
    <source>
        <dbReference type="Proteomes" id="UP000050398"/>
    </source>
</evidence>
<reference evidence="1 2" key="1">
    <citation type="submission" date="2015-08" db="EMBL/GenBank/DDBJ databases">
        <title>Draft Genome Sequence of Bacillus vietnamensis UCD-SED5.</title>
        <authorList>
            <person name="Lee R.D."/>
            <person name="Jospin G."/>
            <person name="Lang J.M."/>
            <person name="Coil D.A."/>
            <person name="Eisen J.A."/>
        </authorList>
    </citation>
    <scope>NUCLEOTIDE SEQUENCE [LARGE SCALE GENOMIC DNA]</scope>
    <source>
        <strain evidence="1 2">UCD-SED5</strain>
    </source>
</reference>
<sequence>MNRKNKWIIYGIGLSILLGGCMNMDNEIKNVDSKEATGPYKDTFVRVQDYTGEGYVLRNGEDADKIAEEKSDEVQKAVKDFFMEKYKIDVIVHNIVGNVDGATVFVESTGPVHFYTTAIVPISLSEEKVKADEVVSLEGEVESAIRGGLYHLIFEKEFAELDQYLDTFVKEHKVVGRTIEAVENVGGTGYMTPYYFITSSSSDKAIKPVYDSFLENPDTPVSELKAQFAEDEFSVEDLKINIELFMEEKDSEPNEELLNQIPSDLKGMTGIPKGSYSLTLNDNLINEKVDDGLKDNSLEIGFPDYIEIN</sequence>
<organism evidence="1 2">
    <name type="scientific">Rossellomorea vietnamensis</name>
    <dbReference type="NCBI Taxonomy" id="218284"/>
    <lineage>
        <taxon>Bacteria</taxon>
        <taxon>Bacillati</taxon>
        <taxon>Bacillota</taxon>
        <taxon>Bacilli</taxon>
        <taxon>Bacillales</taxon>
        <taxon>Bacillaceae</taxon>
        <taxon>Rossellomorea</taxon>
    </lineage>
</organism>
<name>A0A0N8GGR2_9BACI</name>
<protein>
    <recommendedName>
        <fullName evidence="3">DUF1672 family protein</fullName>
    </recommendedName>
</protein>
<dbReference type="InterPro" id="IPR012873">
    <property type="entry name" value="DUF1672"/>
</dbReference>
<comment type="caution">
    <text evidence="1">The sequence shown here is derived from an EMBL/GenBank/DDBJ whole genome shotgun (WGS) entry which is preliminary data.</text>
</comment>
<dbReference type="RefSeq" id="WP_060672696.1">
    <property type="nucleotide sequence ID" value="NZ_LIXZ01000008.1"/>
</dbReference>
<evidence type="ECO:0008006" key="3">
    <source>
        <dbReference type="Google" id="ProtNLM"/>
    </source>
</evidence>
<accession>A0A0N8GGR2</accession>
<dbReference type="EMBL" id="LIXZ01000008">
    <property type="protein sequence ID" value="KPL59210.1"/>
    <property type="molecule type" value="Genomic_DNA"/>
</dbReference>
<dbReference type="Proteomes" id="UP000050398">
    <property type="component" value="Unassembled WGS sequence"/>
</dbReference>
<dbReference type="PATRIC" id="fig|218284.4.peg.4060"/>
<dbReference type="AlphaFoldDB" id="A0A0N8GGR2"/>
<dbReference type="PROSITE" id="PS51257">
    <property type="entry name" value="PROKAR_LIPOPROTEIN"/>
    <property type="match status" value="1"/>
</dbReference>
<gene>
    <name evidence="1" type="ORF">AM506_11805</name>
</gene>
<dbReference type="OrthoDB" id="2360336at2"/>
<evidence type="ECO:0000313" key="1">
    <source>
        <dbReference type="EMBL" id="KPL59210.1"/>
    </source>
</evidence>
<proteinExistence type="predicted"/>